<evidence type="ECO:0000313" key="1">
    <source>
        <dbReference type="EMBL" id="DAF97538.1"/>
    </source>
</evidence>
<name>A0A8S5USZ9_9CAUD</name>
<proteinExistence type="predicted"/>
<dbReference type="SUPFAM" id="SSF52490">
    <property type="entry name" value="Tubulin nucleotide-binding domain-like"/>
    <property type="match status" value="1"/>
</dbReference>
<reference evidence="1" key="1">
    <citation type="journal article" date="2021" name="Proc. Natl. Acad. Sci. U.S.A.">
        <title>A Catalog of Tens of Thousands of Viruses from Human Metagenomes Reveals Hidden Associations with Chronic Diseases.</title>
        <authorList>
            <person name="Tisza M.J."/>
            <person name="Buck C.B."/>
        </authorList>
    </citation>
    <scope>NUCLEOTIDE SEQUENCE</scope>
    <source>
        <strain evidence="1">CtijX18</strain>
    </source>
</reference>
<accession>A0A8S5USZ9</accession>
<dbReference type="Gene3D" id="3.40.50.1440">
    <property type="entry name" value="Tubulin/FtsZ, GTPase domain"/>
    <property type="match status" value="1"/>
</dbReference>
<sequence>MQIVNLFGVGGAGIDCVKTILEDHIKQDDSQLAQLNVILVDTSVSNYKRNEDFFKKHGVNLTLIPDLDGNGQVRKSNIDKIMPHTAGIINNHTTDEDILNVIIHSASGGSGSVISVLLMKDLMAENRNVLSMVIGDATTRNYAHNTQATLRSYESIARQAKKPAVIKYFQNYARSAVSPKLSPQEVNKKVSQAVLDLRILTSGNVHGVDSADITNFLDYTKVSSVPASLTLLTNIVTPVDSDERELERVLKTDLDDTQPISVITINTTDDTEHQEIKCTYRVEGKFDYSSKEKSLFNVHFTIHDSYLMARVIEDLTKNIQEFDKKQNVRVRTTIDVSNSDNESGLVF</sequence>
<dbReference type="EMBL" id="BK016133">
    <property type="protein sequence ID" value="DAF97538.1"/>
    <property type="molecule type" value="Genomic_DNA"/>
</dbReference>
<organism evidence="1">
    <name type="scientific">Myoviridae sp. ctijX18</name>
    <dbReference type="NCBI Taxonomy" id="2825154"/>
    <lineage>
        <taxon>Viruses</taxon>
        <taxon>Duplodnaviria</taxon>
        <taxon>Heunggongvirae</taxon>
        <taxon>Uroviricota</taxon>
        <taxon>Caudoviricetes</taxon>
    </lineage>
</organism>
<protein>
    <submittedName>
        <fullName evidence="1">Tubulin</fullName>
    </submittedName>
</protein>
<dbReference type="InterPro" id="IPR036525">
    <property type="entry name" value="Tubulin/FtsZ_GTPase_sf"/>
</dbReference>